<dbReference type="Proteomes" id="UP001152622">
    <property type="component" value="Chromosome 3"/>
</dbReference>
<accession>A0A9Q1FWP9</accession>
<proteinExistence type="predicted"/>
<reference evidence="1" key="1">
    <citation type="journal article" date="2023" name="Science">
        <title>Genome structures resolve the early diversification of teleost fishes.</title>
        <authorList>
            <person name="Parey E."/>
            <person name="Louis A."/>
            <person name="Montfort J."/>
            <person name="Bouchez O."/>
            <person name="Roques C."/>
            <person name="Iampietro C."/>
            <person name="Lluch J."/>
            <person name="Castinel A."/>
            <person name="Donnadieu C."/>
            <person name="Desvignes T."/>
            <person name="Floi Bucao C."/>
            <person name="Jouanno E."/>
            <person name="Wen M."/>
            <person name="Mejri S."/>
            <person name="Dirks R."/>
            <person name="Jansen H."/>
            <person name="Henkel C."/>
            <person name="Chen W.J."/>
            <person name="Zahm M."/>
            <person name="Cabau C."/>
            <person name="Klopp C."/>
            <person name="Thompson A.W."/>
            <person name="Robinson-Rechavi M."/>
            <person name="Braasch I."/>
            <person name="Lecointre G."/>
            <person name="Bobe J."/>
            <person name="Postlethwait J.H."/>
            <person name="Berthelot C."/>
            <person name="Roest Crollius H."/>
            <person name="Guiguen Y."/>
        </authorList>
    </citation>
    <scope>NUCLEOTIDE SEQUENCE</scope>
    <source>
        <strain evidence="1">WJC10195</strain>
    </source>
</reference>
<evidence type="ECO:0000313" key="2">
    <source>
        <dbReference type="Proteomes" id="UP001152622"/>
    </source>
</evidence>
<sequence length="66" mass="7369">MLSIRRQAGPWLGGVSAVSRRAGLSQSHTCIPNAVDARNAGLWTEAWQETQAERRFLLELNELLHV</sequence>
<keyword evidence="2" id="KW-1185">Reference proteome</keyword>
<gene>
    <name evidence="1" type="ORF">SKAU_G00088850</name>
</gene>
<dbReference type="AlphaFoldDB" id="A0A9Q1FWP9"/>
<evidence type="ECO:0000313" key="1">
    <source>
        <dbReference type="EMBL" id="KAJ8368857.1"/>
    </source>
</evidence>
<protein>
    <submittedName>
        <fullName evidence="1">Uncharacterized protein</fullName>
    </submittedName>
</protein>
<dbReference type="EMBL" id="JAINUF010000003">
    <property type="protein sequence ID" value="KAJ8368857.1"/>
    <property type="molecule type" value="Genomic_DNA"/>
</dbReference>
<comment type="caution">
    <text evidence="1">The sequence shown here is derived from an EMBL/GenBank/DDBJ whole genome shotgun (WGS) entry which is preliminary data.</text>
</comment>
<name>A0A9Q1FWP9_SYNKA</name>
<organism evidence="1 2">
    <name type="scientific">Synaphobranchus kaupii</name>
    <name type="common">Kaup's arrowtooth eel</name>
    <dbReference type="NCBI Taxonomy" id="118154"/>
    <lineage>
        <taxon>Eukaryota</taxon>
        <taxon>Metazoa</taxon>
        <taxon>Chordata</taxon>
        <taxon>Craniata</taxon>
        <taxon>Vertebrata</taxon>
        <taxon>Euteleostomi</taxon>
        <taxon>Actinopterygii</taxon>
        <taxon>Neopterygii</taxon>
        <taxon>Teleostei</taxon>
        <taxon>Anguilliformes</taxon>
        <taxon>Synaphobranchidae</taxon>
        <taxon>Synaphobranchus</taxon>
    </lineage>
</organism>